<reference evidence="3" key="1">
    <citation type="submission" date="2017-06" db="EMBL/GenBank/DDBJ databases">
        <authorList>
            <person name="Varghese N."/>
            <person name="Submissions S."/>
        </authorList>
    </citation>
    <scope>NUCLEOTIDE SEQUENCE [LARGE SCALE GENOMIC DNA]</scope>
    <source>
        <strain evidence="3">DSM 46839</strain>
    </source>
</reference>
<dbReference type="AlphaFoldDB" id="A0A239HPL7"/>
<dbReference type="Proteomes" id="UP000198373">
    <property type="component" value="Unassembled WGS sequence"/>
</dbReference>
<name>A0A239HPL7_9ACTN</name>
<keyword evidence="3" id="KW-1185">Reference proteome</keyword>
<organism evidence="2 3">
    <name type="scientific">Geodermatophilus pulveris</name>
    <dbReference type="NCBI Taxonomy" id="1564159"/>
    <lineage>
        <taxon>Bacteria</taxon>
        <taxon>Bacillati</taxon>
        <taxon>Actinomycetota</taxon>
        <taxon>Actinomycetes</taxon>
        <taxon>Geodermatophilales</taxon>
        <taxon>Geodermatophilaceae</taxon>
        <taxon>Geodermatophilus</taxon>
    </lineage>
</organism>
<evidence type="ECO:0000313" key="2">
    <source>
        <dbReference type="EMBL" id="SNS83299.1"/>
    </source>
</evidence>
<dbReference type="RefSeq" id="WP_089306704.1">
    <property type="nucleotide sequence ID" value="NZ_FZOO01000008.1"/>
</dbReference>
<accession>A0A239HPL7</accession>
<gene>
    <name evidence="2" type="ORF">SAMN06893096_108222</name>
</gene>
<feature type="region of interest" description="Disordered" evidence="1">
    <location>
        <begin position="251"/>
        <end position="276"/>
    </location>
</feature>
<sequence length="390" mass="42082">MDRRLALVEAARLLAGEGLAGRRLVEELIDRVDRLPAEENVFLASTIALHDLEDPEEATAVVPLFRGVGPDGRADEQYIITEASDFAVAQLLGVDHALRLVWARGSGGDQEVSLDQEDRMRFRGTVDFGPERSVEPATEETVVPGTSVFPPAAVQPGAVADAEWSSAVVLPSGLVLNAQVVANDTGLHDRATDIDVHDRQVTMELLDGFQGGDQLCYHFVTDSSDPVAATLEAGVYAPRLAELPRFGESPLDDRSALLGPSPNINGREGRDDPERQGLNYTVASGGEDPINVFLLDPDNRRAYDNDHSPMWDAHVNQWTRAAVDAGERRRITGFADLRALVDEGLVESGAISPEGPGSPFVAGLRPSNIIINCPVIPQPFETEEDDDPTT</sequence>
<dbReference type="EMBL" id="FZOO01000008">
    <property type="protein sequence ID" value="SNS83299.1"/>
    <property type="molecule type" value="Genomic_DNA"/>
</dbReference>
<dbReference type="OrthoDB" id="5173308at2"/>
<proteinExistence type="predicted"/>
<evidence type="ECO:0000256" key="1">
    <source>
        <dbReference type="SAM" id="MobiDB-lite"/>
    </source>
</evidence>
<evidence type="ECO:0000313" key="3">
    <source>
        <dbReference type="Proteomes" id="UP000198373"/>
    </source>
</evidence>
<protein>
    <submittedName>
        <fullName evidence="2">Uncharacterized protein</fullName>
    </submittedName>
</protein>